<dbReference type="AlphaFoldDB" id="A0A1J5SG55"/>
<evidence type="ECO:0000259" key="1">
    <source>
        <dbReference type="Pfam" id="PF00248"/>
    </source>
</evidence>
<name>A0A1J5SG55_9ZZZZ</name>
<proteinExistence type="predicted"/>
<protein>
    <submittedName>
        <fullName evidence="2">General stress protein 69</fullName>
        <ecNumber evidence="2">1.1.1.-</ecNumber>
    </submittedName>
</protein>
<dbReference type="InterPro" id="IPR036812">
    <property type="entry name" value="NAD(P)_OxRdtase_dom_sf"/>
</dbReference>
<accession>A0A1J5SG55</accession>
<dbReference type="EMBL" id="MLJW01000037">
    <property type="protein sequence ID" value="OIR07407.1"/>
    <property type="molecule type" value="Genomic_DNA"/>
</dbReference>
<dbReference type="CDD" id="cd19086">
    <property type="entry name" value="AKR_AKR11C1"/>
    <property type="match status" value="1"/>
</dbReference>
<dbReference type="Pfam" id="PF00248">
    <property type="entry name" value="Aldo_ket_red"/>
    <property type="match status" value="1"/>
</dbReference>
<dbReference type="PANTHER" id="PTHR43312:SF1">
    <property type="entry name" value="NADP-DEPENDENT OXIDOREDUCTASE DOMAIN-CONTAINING PROTEIN"/>
    <property type="match status" value="1"/>
</dbReference>
<comment type="caution">
    <text evidence="2">The sequence shown here is derived from an EMBL/GenBank/DDBJ whole genome shotgun (WGS) entry which is preliminary data.</text>
</comment>
<feature type="domain" description="NADP-dependent oxidoreductase" evidence="1">
    <location>
        <begin position="16"/>
        <end position="299"/>
    </location>
</feature>
<dbReference type="PANTHER" id="PTHR43312">
    <property type="entry name" value="D-THREO-ALDOSE 1-DEHYDROGENASE"/>
    <property type="match status" value="1"/>
</dbReference>
<organism evidence="2">
    <name type="scientific">mine drainage metagenome</name>
    <dbReference type="NCBI Taxonomy" id="410659"/>
    <lineage>
        <taxon>unclassified sequences</taxon>
        <taxon>metagenomes</taxon>
        <taxon>ecological metagenomes</taxon>
    </lineage>
</organism>
<sequence length="310" mass="33992">MNYRPFGSTGLQVSEVGFGAWQLGNPLWGAEKSDARALIDEALELGCTFFDTAPGYSSGASEAALGEGLCKVRDRVVLCTKFGHTAEGESDFSAAAVRPSLEASLRRLRTDHVDIYLLHNPPRDLLEGRDPAVFEELERLREAGHLRTYGVSLDSRQELELMLRNTRCSAAEVLYNVFHQEPAGAFDAATARGVGLIAKVPLDSGWLSGKYGRGSRFEGIRDRWSPEVIARRADLVDKLRALLPEGLDMLEAALGFILASESISTVIPGAKASPQLRRNLAISGHALPGEVVRALRTLWERELRENPLPW</sequence>
<dbReference type="PRINTS" id="PR00069">
    <property type="entry name" value="ALDKETRDTASE"/>
</dbReference>
<keyword evidence="2" id="KW-0560">Oxidoreductase</keyword>
<gene>
    <name evidence="2" type="primary">yhdN_6</name>
    <name evidence="2" type="ORF">GALL_103650</name>
</gene>
<dbReference type="GO" id="GO:0016491">
    <property type="term" value="F:oxidoreductase activity"/>
    <property type="evidence" value="ECO:0007669"/>
    <property type="project" value="UniProtKB-KW"/>
</dbReference>
<dbReference type="Gene3D" id="3.20.20.100">
    <property type="entry name" value="NADP-dependent oxidoreductase domain"/>
    <property type="match status" value="1"/>
</dbReference>
<dbReference type="InterPro" id="IPR023210">
    <property type="entry name" value="NADP_OxRdtase_dom"/>
</dbReference>
<evidence type="ECO:0000313" key="2">
    <source>
        <dbReference type="EMBL" id="OIR07407.1"/>
    </source>
</evidence>
<dbReference type="SUPFAM" id="SSF51430">
    <property type="entry name" value="NAD(P)-linked oxidoreductase"/>
    <property type="match status" value="1"/>
</dbReference>
<dbReference type="InterPro" id="IPR020471">
    <property type="entry name" value="AKR"/>
</dbReference>
<dbReference type="InterPro" id="IPR053135">
    <property type="entry name" value="AKR2_Oxidoreductase"/>
</dbReference>
<reference evidence="2" key="1">
    <citation type="submission" date="2016-10" db="EMBL/GenBank/DDBJ databases">
        <title>Sequence of Gallionella enrichment culture.</title>
        <authorList>
            <person name="Poehlein A."/>
            <person name="Muehling M."/>
            <person name="Daniel R."/>
        </authorList>
    </citation>
    <scope>NUCLEOTIDE SEQUENCE</scope>
</reference>
<dbReference type="EC" id="1.1.1.-" evidence="2"/>